<evidence type="ECO:0000256" key="12">
    <source>
        <dbReference type="SAM" id="SignalP"/>
    </source>
</evidence>
<evidence type="ECO:0000313" key="14">
    <source>
        <dbReference type="Ensembl" id="ENSCCRP00015097197.1"/>
    </source>
</evidence>
<keyword evidence="2 11" id="KW-0812">Transmembrane</keyword>
<dbReference type="GO" id="GO:0007155">
    <property type="term" value="P:cell adhesion"/>
    <property type="evidence" value="ECO:0007669"/>
    <property type="project" value="InterPro"/>
</dbReference>
<name>A0A8C1ZY12_CYPCA</name>
<keyword evidence="6 9" id="KW-1015">Disulfide bond</keyword>
<feature type="compositionally biased region" description="Polar residues" evidence="10">
    <location>
        <begin position="135"/>
        <end position="179"/>
    </location>
</feature>
<keyword evidence="7" id="KW-0675">Receptor</keyword>
<dbReference type="PANTHER" id="PTHR10225:SF2">
    <property type="entry name" value="LYMPHATIC VESSEL ENDOTHELIAL HYALURONIC ACID RECEPTOR 1"/>
    <property type="match status" value="1"/>
</dbReference>
<organism evidence="14 15">
    <name type="scientific">Cyprinus carpio</name>
    <name type="common">Common carp</name>
    <dbReference type="NCBI Taxonomy" id="7962"/>
    <lineage>
        <taxon>Eukaryota</taxon>
        <taxon>Metazoa</taxon>
        <taxon>Chordata</taxon>
        <taxon>Craniata</taxon>
        <taxon>Vertebrata</taxon>
        <taxon>Euteleostomi</taxon>
        <taxon>Actinopterygii</taxon>
        <taxon>Neopterygii</taxon>
        <taxon>Teleostei</taxon>
        <taxon>Ostariophysi</taxon>
        <taxon>Cypriniformes</taxon>
        <taxon>Cyprinidae</taxon>
        <taxon>Cyprininae</taxon>
        <taxon>Cyprinus</taxon>
    </lineage>
</organism>
<feature type="transmembrane region" description="Helical" evidence="11">
    <location>
        <begin position="301"/>
        <end position="321"/>
    </location>
</feature>
<feature type="signal peptide" evidence="12">
    <location>
        <begin position="1"/>
        <end position="20"/>
    </location>
</feature>
<evidence type="ECO:0000256" key="4">
    <source>
        <dbReference type="ARBA" id="ARBA00022989"/>
    </source>
</evidence>
<evidence type="ECO:0000256" key="9">
    <source>
        <dbReference type="PROSITE-ProRule" id="PRU00323"/>
    </source>
</evidence>
<dbReference type="InterPro" id="IPR016187">
    <property type="entry name" value="CTDL_fold"/>
</dbReference>
<feature type="disulfide bond" evidence="9">
    <location>
        <begin position="82"/>
        <end position="103"/>
    </location>
</feature>
<evidence type="ECO:0000256" key="7">
    <source>
        <dbReference type="ARBA" id="ARBA00023170"/>
    </source>
</evidence>
<feature type="chain" id="PRO_5034681016" evidence="12">
    <location>
        <begin position="21"/>
        <end position="381"/>
    </location>
</feature>
<dbReference type="PANTHER" id="PTHR10225">
    <property type="entry name" value="HYALURONAN RECEPTOR"/>
    <property type="match status" value="1"/>
</dbReference>
<comment type="caution">
    <text evidence="9">Lacks conserved residue(s) required for the propagation of feature annotation.</text>
</comment>
<keyword evidence="3 12" id="KW-0732">Signal</keyword>
<dbReference type="GO" id="GO:0004888">
    <property type="term" value="F:transmembrane signaling receptor activity"/>
    <property type="evidence" value="ECO:0007669"/>
    <property type="project" value="TreeGrafter"/>
</dbReference>
<dbReference type="AlphaFoldDB" id="A0A8C1ZY12"/>
<keyword evidence="4 11" id="KW-1133">Transmembrane helix</keyword>
<dbReference type="InterPro" id="IPR016186">
    <property type="entry name" value="C-type_lectin-like/link_sf"/>
</dbReference>
<evidence type="ECO:0000313" key="15">
    <source>
        <dbReference type="Proteomes" id="UP000694700"/>
    </source>
</evidence>
<evidence type="ECO:0000256" key="5">
    <source>
        <dbReference type="ARBA" id="ARBA00023136"/>
    </source>
</evidence>
<dbReference type="InterPro" id="IPR000538">
    <property type="entry name" value="Link_dom"/>
</dbReference>
<feature type="domain" description="Link" evidence="13">
    <location>
        <begin position="36"/>
        <end position="127"/>
    </location>
</feature>
<feature type="region of interest" description="Disordered" evidence="10">
    <location>
        <begin position="212"/>
        <end position="266"/>
    </location>
</feature>
<dbReference type="InterPro" id="IPR043210">
    <property type="entry name" value="CD44_antigen-like"/>
</dbReference>
<evidence type="ECO:0000256" key="6">
    <source>
        <dbReference type="ARBA" id="ARBA00023157"/>
    </source>
</evidence>
<evidence type="ECO:0000259" key="13">
    <source>
        <dbReference type="PROSITE" id="PS50963"/>
    </source>
</evidence>
<evidence type="ECO:0000256" key="11">
    <source>
        <dbReference type="SAM" id="Phobius"/>
    </source>
</evidence>
<accession>A0A8C1ZY12</accession>
<dbReference type="GO" id="GO:0005540">
    <property type="term" value="F:hyaluronic acid binding"/>
    <property type="evidence" value="ECO:0007669"/>
    <property type="project" value="InterPro"/>
</dbReference>
<dbReference type="SUPFAM" id="SSF56436">
    <property type="entry name" value="C-type lectin-like"/>
    <property type="match status" value="1"/>
</dbReference>
<evidence type="ECO:0000256" key="10">
    <source>
        <dbReference type="SAM" id="MobiDB-lite"/>
    </source>
</evidence>
<evidence type="ECO:0000256" key="8">
    <source>
        <dbReference type="ARBA" id="ARBA00023180"/>
    </source>
</evidence>
<dbReference type="PROSITE" id="PS50963">
    <property type="entry name" value="LINK_2"/>
    <property type="match status" value="1"/>
</dbReference>
<dbReference type="Proteomes" id="UP000694700">
    <property type="component" value="Unplaced"/>
</dbReference>
<keyword evidence="8" id="KW-0325">Glycoprotein</keyword>
<protein>
    <submittedName>
        <fullName evidence="14">Lymphatic vessel endothelial hyaluronic receptor 1b</fullName>
    </submittedName>
</protein>
<sequence length="381" mass="42046">MARVWLQLCLPLFLFTSTFCVDVSLIQVPTNDGISGVLLVQTKNNVYSLNATTAREACEAIKMRIAKKAEVETANNNGFQTCRFGWVEEQIAVIPRIEKSEKCGKNKLGISVWRADISKMFDVYCFKPAGPDGSFETTSNRPQSTTGGRTPTNNHYSTKTTHPSSIKSTSTPAYTSRSLPPYTSTPSISFAFNTSSTTFTTLSLSKISDSSQATTSPLSLSSPRTSRKFSTSSPSSSSHSFTHFSPLSFSSPRTSRKFSTSSPSSSSHSFTHFLLQHSSTPTGQPALSQTTAYIRASPKTFVIISIVLLFLLAAAGAAWYLKIKRGQRFPSWDRMRPNEITETEMWKQISERHCTPKQTSKDNNKGICNIIFQMEQDPDSP</sequence>
<reference evidence="14" key="1">
    <citation type="submission" date="2025-08" db="UniProtKB">
        <authorList>
            <consortium name="Ensembl"/>
        </authorList>
    </citation>
    <scope>IDENTIFICATION</scope>
</reference>
<dbReference type="Pfam" id="PF00193">
    <property type="entry name" value="Xlink"/>
    <property type="match status" value="1"/>
</dbReference>
<dbReference type="PROSITE" id="PS01241">
    <property type="entry name" value="LINK_1"/>
    <property type="match status" value="1"/>
</dbReference>
<comment type="subcellular location">
    <subcellularLocation>
        <location evidence="1">Membrane</location>
        <topology evidence="1">Single-pass membrane protein</topology>
    </subcellularLocation>
</comment>
<feature type="region of interest" description="Disordered" evidence="10">
    <location>
        <begin position="134"/>
        <end position="179"/>
    </location>
</feature>
<evidence type="ECO:0000256" key="1">
    <source>
        <dbReference type="ARBA" id="ARBA00004167"/>
    </source>
</evidence>
<evidence type="ECO:0000256" key="2">
    <source>
        <dbReference type="ARBA" id="ARBA00022692"/>
    </source>
</evidence>
<keyword evidence="5 11" id="KW-0472">Membrane</keyword>
<dbReference type="GO" id="GO:0005886">
    <property type="term" value="C:plasma membrane"/>
    <property type="evidence" value="ECO:0007669"/>
    <property type="project" value="TreeGrafter"/>
</dbReference>
<dbReference type="SMART" id="SM00445">
    <property type="entry name" value="LINK"/>
    <property type="match status" value="1"/>
</dbReference>
<evidence type="ECO:0000256" key="3">
    <source>
        <dbReference type="ARBA" id="ARBA00022729"/>
    </source>
</evidence>
<dbReference type="Gene3D" id="3.10.100.10">
    <property type="entry name" value="Mannose-Binding Protein A, subunit A"/>
    <property type="match status" value="1"/>
</dbReference>
<proteinExistence type="predicted"/>
<dbReference type="Ensembl" id="ENSCCRT00015100351.1">
    <property type="protein sequence ID" value="ENSCCRP00015097197.1"/>
    <property type="gene ID" value="ENSCCRG00015039151.1"/>
</dbReference>